<dbReference type="Proteomes" id="UP000811492">
    <property type="component" value="Unassembled WGS sequence"/>
</dbReference>
<dbReference type="InterPro" id="IPR038352">
    <property type="entry name" value="Imelysin_sf"/>
</dbReference>
<evidence type="ECO:0000256" key="3">
    <source>
        <dbReference type="ARBA" id="ARBA00022729"/>
    </source>
</evidence>
<evidence type="ECO:0000256" key="2">
    <source>
        <dbReference type="ARBA" id="ARBA00005989"/>
    </source>
</evidence>
<dbReference type="PANTHER" id="PTHR39192:SF1">
    <property type="entry name" value="IRON UPTAKE SYSTEM COMPONENT EFEO"/>
    <property type="match status" value="1"/>
</dbReference>
<comment type="caution">
    <text evidence="7">The sequence shown here is derived from an EMBL/GenBank/DDBJ whole genome shotgun (WGS) entry which is preliminary data.</text>
</comment>
<feature type="domain" description="EfeO-type cupredoxin-like" evidence="6">
    <location>
        <begin position="100"/>
        <end position="198"/>
    </location>
</feature>
<comment type="similarity">
    <text evidence="2">Belongs to the EfeM/EfeO family.</text>
</comment>
<organism evidence="7 8">
    <name type="scientific">Leucobacter manosquensis</name>
    <dbReference type="NCBI Taxonomy" id="2810611"/>
    <lineage>
        <taxon>Bacteria</taxon>
        <taxon>Bacillati</taxon>
        <taxon>Actinomycetota</taxon>
        <taxon>Actinomycetes</taxon>
        <taxon>Micrococcales</taxon>
        <taxon>Microbacteriaceae</taxon>
        <taxon>Leucobacter</taxon>
    </lineage>
</organism>
<dbReference type="InterPro" id="IPR034981">
    <property type="entry name" value="Imelysin-like_EfeO/Algp7"/>
</dbReference>
<dbReference type="InterPro" id="IPR018976">
    <property type="entry name" value="Imelysin-like"/>
</dbReference>
<feature type="domain" description="Imelysin-like" evidence="5">
    <location>
        <begin position="225"/>
        <end position="476"/>
    </location>
</feature>
<evidence type="ECO:0000313" key="8">
    <source>
        <dbReference type="Proteomes" id="UP000811492"/>
    </source>
</evidence>
<dbReference type="PANTHER" id="PTHR39192">
    <property type="entry name" value="IRON UPTAKE SYSTEM COMPONENT EFEO"/>
    <property type="match status" value="1"/>
</dbReference>
<protein>
    <submittedName>
        <fullName evidence="7">Peptidase M75 family protein</fullName>
    </submittedName>
</protein>
<keyword evidence="3" id="KW-0732">Signal</keyword>
<proteinExistence type="inferred from homology"/>
<dbReference type="InterPro" id="IPR050894">
    <property type="entry name" value="EfeM/EfeO_iron_uptake"/>
</dbReference>
<keyword evidence="8" id="KW-1185">Reference proteome</keyword>
<dbReference type="Gene3D" id="1.20.1420.20">
    <property type="entry name" value="M75 peptidase, HXXE motif"/>
    <property type="match status" value="1"/>
</dbReference>
<dbReference type="NCBIfam" id="NF041757">
    <property type="entry name" value="EfeO"/>
    <property type="match status" value="1"/>
</dbReference>
<feature type="region of interest" description="Disordered" evidence="4">
    <location>
        <begin position="1"/>
        <end position="21"/>
    </location>
</feature>
<comment type="subcellular location">
    <subcellularLocation>
        <location evidence="1">Periplasm</location>
    </subcellularLocation>
</comment>
<evidence type="ECO:0000256" key="1">
    <source>
        <dbReference type="ARBA" id="ARBA00004418"/>
    </source>
</evidence>
<reference evidence="7 8" key="1">
    <citation type="submission" date="2021-02" db="EMBL/GenBank/DDBJ databases">
        <title>Draft genome and description of Leucobacter sp nov strain Marseille-Q4368.</title>
        <authorList>
            <person name="Boxberger M."/>
            <person name="La Scola B."/>
        </authorList>
    </citation>
    <scope>NUCLEOTIDE SEQUENCE [LARGE SCALE GENOMIC DNA]</scope>
    <source>
        <strain evidence="7 8">Marseille-Q4368</strain>
    </source>
</reference>
<dbReference type="Pfam" id="PF09375">
    <property type="entry name" value="Peptidase_M75"/>
    <property type="match status" value="1"/>
</dbReference>
<evidence type="ECO:0000256" key="4">
    <source>
        <dbReference type="SAM" id="MobiDB-lite"/>
    </source>
</evidence>
<accession>A0ABS5M1W5</accession>
<dbReference type="Pfam" id="PF13473">
    <property type="entry name" value="Cupredoxin_1"/>
    <property type="match status" value="1"/>
</dbReference>
<name>A0ABS5M1W5_9MICO</name>
<dbReference type="CDD" id="cd14656">
    <property type="entry name" value="Imelysin-like_EfeO"/>
    <property type="match status" value="1"/>
</dbReference>
<sequence>MVRRCRVGFPHSAHHRSRRFPRRAAQGDLRILARDDQTRGDRLVRVPRSDTHALPARVLRPGSPFPSASRGRRNGACALERNSVTHVLTLRRASGGLLAVAAGALLLTGCVPNAAPSADAIAVTASDSDCSVDAAEAASGTVTFSVQNDGSKVNEFYVLGSNQLTIVGEVENIAPGSSRDLTVQVGPGDYYTSCKPGMIGAGVGQAAFTVTGDALETTPENEAVVAQYVGYVKAQSEELLPQVQAFVDAYAAGDDAEAKRLFPLARINYERIEPTAEQFGDLDPKIDYRKPGADEEGIEFTGFHRIEMDLWNDAAVANGDYPGDPDLTPLTPEERAELGEKLVADVTELKEKVSSPDFTLTIADITEGAKGLLDEIAAPDGKLPGEENEFSHTDLYDFTANVEGAQVAFDTVRETAVANGHADLVDELDQRFEDMFALLATYGDYDDGFVFYDTVPQSERNELAAQLNALSEPLSELTAAVVAS</sequence>
<evidence type="ECO:0000259" key="6">
    <source>
        <dbReference type="Pfam" id="PF13473"/>
    </source>
</evidence>
<gene>
    <name evidence="7" type="ORF">JSQ98_03080</name>
</gene>
<evidence type="ECO:0000259" key="5">
    <source>
        <dbReference type="Pfam" id="PF09375"/>
    </source>
</evidence>
<dbReference type="InterPro" id="IPR028096">
    <property type="entry name" value="EfeO_Cupredoxin"/>
</dbReference>
<dbReference type="EMBL" id="JAFEVO010000001">
    <property type="protein sequence ID" value="MBS3181192.1"/>
    <property type="molecule type" value="Genomic_DNA"/>
</dbReference>
<dbReference type="InterPro" id="IPR053377">
    <property type="entry name" value="Iron_uptake_EfeM/EfeO"/>
</dbReference>
<evidence type="ECO:0000313" key="7">
    <source>
        <dbReference type="EMBL" id="MBS3181192.1"/>
    </source>
</evidence>